<organism evidence="3 4">
    <name type="scientific">Oceanibaculum pacificum</name>
    <dbReference type="NCBI Taxonomy" id="580166"/>
    <lineage>
        <taxon>Bacteria</taxon>
        <taxon>Pseudomonadati</taxon>
        <taxon>Pseudomonadota</taxon>
        <taxon>Alphaproteobacteria</taxon>
        <taxon>Rhodospirillales</taxon>
        <taxon>Oceanibaculaceae</taxon>
        <taxon>Oceanibaculum</taxon>
    </lineage>
</organism>
<evidence type="ECO:0000313" key="3">
    <source>
        <dbReference type="EMBL" id="KZD09308.1"/>
    </source>
</evidence>
<accession>A0A154W6Y1</accession>
<feature type="compositionally biased region" description="Pro residues" evidence="1">
    <location>
        <begin position="246"/>
        <end position="265"/>
    </location>
</feature>
<proteinExistence type="predicted"/>
<dbReference type="AlphaFoldDB" id="A0A154W6Y1"/>
<dbReference type="InterPro" id="IPR002035">
    <property type="entry name" value="VWF_A"/>
</dbReference>
<protein>
    <recommendedName>
        <fullName evidence="2">VWFA domain-containing protein</fullName>
    </recommendedName>
</protein>
<dbReference type="STRING" id="580166.AUP43_07515"/>
<keyword evidence="4" id="KW-1185">Reference proteome</keyword>
<evidence type="ECO:0000313" key="4">
    <source>
        <dbReference type="Proteomes" id="UP000076400"/>
    </source>
</evidence>
<dbReference type="SMART" id="SM00327">
    <property type="entry name" value="VWA"/>
    <property type="match status" value="1"/>
</dbReference>
<feature type="domain" description="VWFA" evidence="2">
    <location>
        <begin position="308"/>
        <end position="480"/>
    </location>
</feature>
<evidence type="ECO:0000256" key="1">
    <source>
        <dbReference type="SAM" id="MobiDB-lite"/>
    </source>
</evidence>
<sequence length="490" mass="51840">MQGQQVIDSHRQIDAVLRARLGADHADLFARPERKGDGGFDWYAAWPGAVRPLSDLPPEERAPHEADIARKLADIRVLAAEQAARGGSGATLAEMLERATQLADTSDAYLVEGRPVLTFWGFAPEDPAHAPASFTPIGAVAKPVLPPEPVAPALAAPAAGWGGWWRWLLLLLLLGVLLLLALRACEPVPPVVVERPGERPVEAEPADLAGMEERLAELRAQREEQLKACIVPPIPRGEIPAIPTEPPAITEPPPAMPPPATPPQQTPALPDLPALPEIAQVPATPPPTRQQPAQNACVPNRQPYEAPEVVLVVDASGSMRDSIPGAANRMQAAQRSIGQLVGGLPQDVDVGLVEFTDCTRIDRDRFYGANERGQLMSRVNGLSPQRGTPLARSVERAGSVISSQVDGVVVVVTDGADSCGGDPCAAARAVARSKPKVKINVIDISGSAGNPTAQCMAQATGGRVFQPNSAADMQVMVQQASEQPDIRACR</sequence>
<dbReference type="PROSITE" id="PS50234">
    <property type="entry name" value="VWFA"/>
    <property type="match status" value="1"/>
</dbReference>
<name>A0A154W6Y1_9PROT</name>
<reference evidence="3 4" key="1">
    <citation type="submission" date="2015-12" db="EMBL/GenBank/DDBJ databases">
        <title>Genome sequence of Oceanibaculum pacificum MCCC 1A02656.</title>
        <authorList>
            <person name="Lu L."/>
            <person name="Lai Q."/>
            <person name="Shao Z."/>
            <person name="Qian P."/>
        </authorList>
    </citation>
    <scope>NUCLEOTIDE SEQUENCE [LARGE SCALE GENOMIC DNA]</scope>
    <source>
        <strain evidence="3 4">MCCC 1A02656</strain>
    </source>
</reference>
<comment type="caution">
    <text evidence="3">The sequence shown here is derived from an EMBL/GenBank/DDBJ whole genome shotgun (WGS) entry which is preliminary data.</text>
</comment>
<gene>
    <name evidence="3" type="ORF">AUP43_07515</name>
</gene>
<evidence type="ECO:0000259" key="2">
    <source>
        <dbReference type="PROSITE" id="PS50234"/>
    </source>
</evidence>
<feature type="region of interest" description="Disordered" evidence="1">
    <location>
        <begin position="246"/>
        <end position="266"/>
    </location>
</feature>
<dbReference type="Proteomes" id="UP000076400">
    <property type="component" value="Unassembled WGS sequence"/>
</dbReference>
<dbReference type="EMBL" id="LPXN01000099">
    <property type="protein sequence ID" value="KZD09308.1"/>
    <property type="molecule type" value="Genomic_DNA"/>
</dbReference>
<dbReference type="SUPFAM" id="SSF53300">
    <property type="entry name" value="vWA-like"/>
    <property type="match status" value="1"/>
</dbReference>
<dbReference type="Pfam" id="PF13519">
    <property type="entry name" value="VWA_2"/>
    <property type="match status" value="1"/>
</dbReference>
<dbReference type="Gene3D" id="3.40.50.410">
    <property type="entry name" value="von Willebrand factor, type A domain"/>
    <property type="match status" value="1"/>
</dbReference>
<dbReference type="InterPro" id="IPR036465">
    <property type="entry name" value="vWFA_dom_sf"/>
</dbReference>